<evidence type="ECO:0000313" key="3">
    <source>
        <dbReference type="Proteomes" id="UP000008810"/>
    </source>
</evidence>
<sequence length="74" mass="8694">MLGQIACLKDASYMRRLLWFYWSLVHPSGHQRLMFLIGIPARSIMVLRVSCILEKDDIAELTAWCSNKRKERLN</sequence>
<gene>
    <name evidence="1" type="ORF">BRADI_2g56932v3</name>
</gene>
<reference evidence="2" key="3">
    <citation type="submission" date="2018-08" db="UniProtKB">
        <authorList>
            <consortium name="EnsemblPlants"/>
        </authorList>
    </citation>
    <scope>IDENTIFICATION</scope>
    <source>
        <strain evidence="2">cv. Bd21</strain>
    </source>
</reference>
<evidence type="ECO:0000313" key="1">
    <source>
        <dbReference type="EMBL" id="PNT73318.1"/>
    </source>
</evidence>
<dbReference type="Proteomes" id="UP000008810">
    <property type="component" value="Chromosome 2"/>
</dbReference>
<name>A0A2K2DGA8_BRADI</name>
<accession>A0A2K2DGA8</accession>
<dbReference type="InParanoid" id="A0A2K2DGA8"/>
<organism evidence="1">
    <name type="scientific">Brachypodium distachyon</name>
    <name type="common">Purple false brome</name>
    <name type="synonym">Trachynia distachya</name>
    <dbReference type="NCBI Taxonomy" id="15368"/>
    <lineage>
        <taxon>Eukaryota</taxon>
        <taxon>Viridiplantae</taxon>
        <taxon>Streptophyta</taxon>
        <taxon>Embryophyta</taxon>
        <taxon>Tracheophyta</taxon>
        <taxon>Spermatophyta</taxon>
        <taxon>Magnoliopsida</taxon>
        <taxon>Liliopsida</taxon>
        <taxon>Poales</taxon>
        <taxon>Poaceae</taxon>
        <taxon>BOP clade</taxon>
        <taxon>Pooideae</taxon>
        <taxon>Stipodae</taxon>
        <taxon>Brachypodieae</taxon>
        <taxon>Brachypodium</taxon>
    </lineage>
</organism>
<dbReference type="AlphaFoldDB" id="A0A2K2DGA8"/>
<protein>
    <submittedName>
        <fullName evidence="1 2">Uncharacterized protein</fullName>
    </submittedName>
</protein>
<dbReference type="Gramene" id="PNT73318">
    <property type="protein sequence ID" value="PNT73318"/>
    <property type="gene ID" value="BRADI_2g56932v3"/>
</dbReference>
<dbReference type="EnsemblPlants" id="PNT73318">
    <property type="protein sequence ID" value="PNT73318"/>
    <property type="gene ID" value="BRADI_2g56932v3"/>
</dbReference>
<proteinExistence type="predicted"/>
<evidence type="ECO:0000313" key="2">
    <source>
        <dbReference type="EnsemblPlants" id="PNT73318"/>
    </source>
</evidence>
<keyword evidence="3" id="KW-1185">Reference proteome</keyword>
<reference evidence="1 2" key="1">
    <citation type="journal article" date="2010" name="Nature">
        <title>Genome sequencing and analysis of the model grass Brachypodium distachyon.</title>
        <authorList>
            <consortium name="International Brachypodium Initiative"/>
        </authorList>
    </citation>
    <scope>NUCLEOTIDE SEQUENCE [LARGE SCALE GENOMIC DNA]</scope>
    <source>
        <strain evidence="1 2">Bd21</strain>
    </source>
</reference>
<dbReference type="EMBL" id="CM000881">
    <property type="protein sequence ID" value="PNT73318.1"/>
    <property type="molecule type" value="Genomic_DNA"/>
</dbReference>
<reference evidence="1" key="2">
    <citation type="submission" date="2017-06" db="EMBL/GenBank/DDBJ databases">
        <title>WGS assembly of Brachypodium distachyon.</title>
        <authorList>
            <consortium name="The International Brachypodium Initiative"/>
            <person name="Lucas S."/>
            <person name="Harmon-Smith M."/>
            <person name="Lail K."/>
            <person name="Tice H."/>
            <person name="Grimwood J."/>
            <person name="Bruce D."/>
            <person name="Barry K."/>
            <person name="Shu S."/>
            <person name="Lindquist E."/>
            <person name="Wang M."/>
            <person name="Pitluck S."/>
            <person name="Vogel J.P."/>
            <person name="Garvin D.F."/>
            <person name="Mockler T.C."/>
            <person name="Schmutz J."/>
            <person name="Rokhsar D."/>
            <person name="Bevan M.W."/>
        </authorList>
    </citation>
    <scope>NUCLEOTIDE SEQUENCE</scope>
    <source>
        <strain evidence="1">Bd21</strain>
    </source>
</reference>